<keyword evidence="4 10" id="KW-0067">ATP-binding</keyword>
<dbReference type="GO" id="GO:0140359">
    <property type="term" value="F:ABC-type transporter activity"/>
    <property type="evidence" value="ECO:0007669"/>
    <property type="project" value="InterPro"/>
</dbReference>
<dbReference type="AlphaFoldDB" id="F4QTC4"/>
<dbReference type="SMART" id="SM00382">
    <property type="entry name" value="AAA"/>
    <property type="match status" value="1"/>
</dbReference>
<keyword evidence="5 7" id="KW-1133">Transmembrane helix</keyword>
<dbReference type="GO" id="GO:0034040">
    <property type="term" value="F:ATPase-coupled lipid transmembrane transporter activity"/>
    <property type="evidence" value="ECO:0007669"/>
    <property type="project" value="TreeGrafter"/>
</dbReference>
<dbReference type="InterPro" id="IPR003593">
    <property type="entry name" value="AAA+_ATPase"/>
</dbReference>
<evidence type="ECO:0000256" key="1">
    <source>
        <dbReference type="ARBA" id="ARBA00004651"/>
    </source>
</evidence>
<gene>
    <name evidence="10" type="ORF">ABI_44210</name>
</gene>
<evidence type="ECO:0000256" key="7">
    <source>
        <dbReference type="SAM" id="Phobius"/>
    </source>
</evidence>
<keyword evidence="2 7" id="KW-0812">Transmembrane</keyword>
<dbReference type="Proteomes" id="UP000006512">
    <property type="component" value="Unassembled WGS sequence"/>
</dbReference>
<keyword evidence="11" id="KW-1185">Reference proteome</keyword>
<dbReference type="SUPFAM" id="SSF90123">
    <property type="entry name" value="ABC transporter transmembrane region"/>
    <property type="match status" value="1"/>
</dbReference>
<dbReference type="Gene3D" id="1.20.1560.10">
    <property type="entry name" value="ABC transporter type 1, transmembrane domain"/>
    <property type="match status" value="1"/>
</dbReference>
<evidence type="ECO:0000256" key="5">
    <source>
        <dbReference type="ARBA" id="ARBA00022989"/>
    </source>
</evidence>
<evidence type="ECO:0000259" key="8">
    <source>
        <dbReference type="PROSITE" id="PS50893"/>
    </source>
</evidence>
<feature type="domain" description="ABC transmembrane type-1" evidence="9">
    <location>
        <begin position="21"/>
        <end position="184"/>
    </location>
</feature>
<dbReference type="EMBL" id="GL883080">
    <property type="protein sequence ID" value="EGF89994.1"/>
    <property type="molecule type" value="Genomic_DNA"/>
</dbReference>
<dbReference type="GO" id="GO:0005524">
    <property type="term" value="F:ATP binding"/>
    <property type="evidence" value="ECO:0007669"/>
    <property type="project" value="UniProtKB-KW"/>
</dbReference>
<dbReference type="PANTHER" id="PTHR24221">
    <property type="entry name" value="ATP-BINDING CASSETTE SUB-FAMILY B"/>
    <property type="match status" value="1"/>
</dbReference>
<keyword evidence="6 7" id="KW-0472">Membrane</keyword>
<evidence type="ECO:0000256" key="4">
    <source>
        <dbReference type="ARBA" id="ARBA00022840"/>
    </source>
</evidence>
<reference evidence="11" key="1">
    <citation type="submission" date="2011-03" db="EMBL/GenBank/DDBJ databases">
        <title>Draft genome sequence of Brevundimonas diminuta.</title>
        <authorList>
            <person name="Brown P.J.B."/>
            <person name="Buechlein A."/>
            <person name="Hemmerich C."/>
            <person name="Brun Y.V."/>
        </authorList>
    </citation>
    <scope>NUCLEOTIDE SEQUENCE [LARGE SCALE GENOMIC DNA]</scope>
    <source>
        <strain evidence="11">C19</strain>
    </source>
</reference>
<dbReference type="GO" id="GO:0016887">
    <property type="term" value="F:ATP hydrolysis activity"/>
    <property type="evidence" value="ECO:0007669"/>
    <property type="project" value="InterPro"/>
</dbReference>
<dbReference type="GO" id="GO:0005886">
    <property type="term" value="C:plasma membrane"/>
    <property type="evidence" value="ECO:0007669"/>
    <property type="project" value="UniProtKB-SubCell"/>
</dbReference>
<comment type="subcellular location">
    <subcellularLocation>
        <location evidence="1">Cell membrane</location>
        <topology evidence="1">Multi-pass membrane protein</topology>
    </subcellularLocation>
</comment>
<dbReference type="HOGENOM" id="CLU_000604_84_9_5"/>
<dbReference type="STRING" id="715226.ABI_44210"/>
<dbReference type="InterPro" id="IPR011527">
    <property type="entry name" value="ABC1_TM_dom"/>
</dbReference>
<dbReference type="SUPFAM" id="SSF52540">
    <property type="entry name" value="P-loop containing nucleoside triphosphate hydrolases"/>
    <property type="match status" value="1"/>
</dbReference>
<dbReference type="InterPro" id="IPR027417">
    <property type="entry name" value="P-loop_NTPase"/>
</dbReference>
<dbReference type="OrthoDB" id="5288404at2"/>
<organism evidence="10 11">
    <name type="scientific">Asticcacaulis biprosthecium C19</name>
    <dbReference type="NCBI Taxonomy" id="715226"/>
    <lineage>
        <taxon>Bacteria</taxon>
        <taxon>Pseudomonadati</taxon>
        <taxon>Pseudomonadota</taxon>
        <taxon>Alphaproteobacteria</taxon>
        <taxon>Caulobacterales</taxon>
        <taxon>Caulobacteraceae</taxon>
        <taxon>Asticcacaulis</taxon>
    </lineage>
</organism>
<evidence type="ECO:0000256" key="6">
    <source>
        <dbReference type="ARBA" id="ARBA00023136"/>
    </source>
</evidence>
<dbReference type="InterPro" id="IPR003439">
    <property type="entry name" value="ABC_transporter-like_ATP-bd"/>
</dbReference>
<dbReference type="InterPro" id="IPR036640">
    <property type="entry name" value="ABC1_TM_sf"/>
</dbReference>
<feature type="transmembrane region" description="Helical" evidence="7">
    <location>
        <begin position="248"/>
        <end position="267"/>
    </location>
</feature>
<evidence type="ECO:0000313" key="11">
    <source>
        <dbReference type="Proteomes" id="UP000006512"/>
    </source>
</evidence>
<dbReference type="PROSITE" id="PS50929">
    <property type="entry name" value="ABC_TM1F"/>
    <property type="match status" value="1"/>
</dbReference>
<evidence type="ECO:0000259" key="9">
    <source>
        <dbReference type="PROSITE" id="PS50929"/>
    </source>
</evidence>
<feature type="domain" description="ABC transporter" evidence="8">
    <location>
        <begin position="308"/>
        <end position="516"/>
    </location>
</feature>
<proteinExistence type="predicted"/>
<accession>F4QTC4</accession>
<dbReference type="RefSeq" id="WP_006275194.1">
    <property type="nucleotide sequence ID" value="NZ_GL883080.1"/>
</dbReference>
<dbReference type="Pfam" id="PF00005">
    <property type="entry name" value="ABC_tran"/>
    <property type="match status" value="1"/>
</dbReference>
<protein>
    <submittedName>
        <fullName evidence="10">ATP-binding/permease protein cydC</fullName>
    </submittedName>
</protein>
<evidence type="ECO:0000256" key="3">
    <source>
        <dbReference type="ARBA" id="ARBA00022741"/>
    </source>
</evidence>
<evidence type="ECO:0000256" key="2">
    <source>
        <dbReference type="ARBA" id="ARBA00022692"/>
    </source>
</evidence>
<feature type="transmembrane region" description="Helical" evidence="7">
    <location>
        <begin position="20"/>
        <end position="44"/>
    </location>
</feature>
<dbReference type="eggNOG" id="COG4987">
    <property type="taxonomic scope" value="Bacteria"/>
</dbReference>
<name>F4QTC4_9CAUL</name>
<dbReference type="PROSITE" id="PS50893">
    <property type="entry name" value="ABC_TRANSPORTER_2"/>
    <property type="match status" value="1"/>
</dbReference>
<dbReference type="InterPro" id="IPR039421">
    <property type="entry name" value="Type_1_exporter"/>
</dbReference>
<feature type="transmembrane region" description="Helical" evidence="7">
    <location>
        <begin position="273"/>
        <end position="297"/>
    </location>
</feature>
<dbReference type="PANTHER" id="PTHR24221:SF654">
    <property type="entry name" value="ATP-BINDING CASSETTE SUB-FAMILY B MEMBER 6"/>
    <property type="match status" value="1"/>
</dbReference>
<evidence type="ECO:0000313" key="10">
    <source>
        <dbReference type="EMBL" id="EGF89994.1"/>
    </source>
</evidence>
<keyword evidence="3" id="KW-0547">Nucleotide-binding</keyword>
<dbReference type="Gene3D" id="3.40.50.300">
    <property type="entry name" value="P-loop containing nucleotide triphosphate hydrolases"/>
    <property type="match status" value="1"/>
</dbReference>
<sequence>MKGNFDATLAALEARRRDGFWLAALFAAGVSVAAVALLGLSGWFLVAAAGAGAAGPVAARGFNYLLPSALIRTLAIARTLLRYGERLVGHDVALRAMAELRPSLFGRILALPPEISLRLARGDTSSRLIQDVTTLEVAMVMRSAGPGALAGIATAVALAAMANIASACVLLLSLIVGLAGVWWLHEALPPAPPETEGRSRIKQRFQNLLDTLPDIRTSDPRHGWLNQMAALEDELAETRRVGISRDTLAAAGIFVLTGLCLPIMAWAGRNGDIAGLAMALLAGTMGFESLNAVVRYLGQRREAAASRDRLRDLCDQDEAQPDRHDSDGFSWRGVTYRLGGDLRLRIAGASGSGKTAMAEGLLGLRHVEGLAGGGQAAFAWQPQDATLVSGTLRQNLTMAGCDTEESLWSALRDAGLADRVEALPRGLDTWVGDGGVTLSGGERKRLALTRAYLRDAPVLLLDEPTEGLDAATEAYIIQRLEERLCRTGQGLILISHRAPPRRLTNQTLATDAVRNARSHVVTT</sequence>
<feature type="transmembrane region" description="Helical" evidence="7">
    <location>
        <begin position="164"/>
        <end position="184"/>
    </location>
</feature>